<evidence type="ECO:0000259" key="12">
    <source>
        <dbReference type="Pfam" id="PF00291"/>
    </source>
</evidence>
<comment type="similarity">
    <text evidence="3">Belongs to the serine/threonine dehydratase family.</text>
</comment>
<evidence type="ECO:0000256" key="10">
    <source>
        <dbReference type="ARBA" id="ARBA00031418"/>
    </source>
</evidence>
<dbReference type="Proteomes" id="UP000008084">
    <property type="component" value="Chromosome"/>
</dbReference>
<dbReference type="GO" id="GO:0030170">
    <property type="term" value="F:pyridoxal phosphate binding"/>
    <property type="evidence" value="ECO:0007669"/>
    <property type="project" value="TreeGrafter"/>
</dbReference>
<gene>
    <name evidence="13" type="ordered locus">Y11_21351</name>
</gene>
<dbReference type="EC" id="4.3.1.17" evidence="5"/>
<dbReference type="SUPFAM" id="SSF53686">
    <property type="entry name" value="Tryptophan synthase beta subunit-like PLP-dependent enzymes"/>
    <property type="match status" value="1"/>
</dbReference>
<comment type="subunit">
    <text evidence="4">In the native structure, TdcB is in a dimeric form, whereas in the TdcB-AMP complex, it exists in a tetrameric form (dimer of dimers).</text>
</comment>
<dbReference type="NCBIfam" id="NF005454">
    <property type="entry name" value="PRK07048.1"/>
    <property type="match status" value="1"/>
</dbReference>
<evidence type="ECO:0000256" key="9">
    <source>
        <dbReference type="ARBA" id="ARBA00025594"/>
    </source>
</evidence>
<dbReference type="GO" id="GO:0003941">
    <property type="term" value="F:L-serine ammonia-lyase activity"/>
    <property type="evidence" value="ECO:0007669"/>
    <property type="project" value="UniProtKB-EC"/>
</dbReference>
<dbReference type="PANTHER" id="PTHR43050">
    <property type="entry name" value="SERINE / THREONINE RACEMASE FAMILY MEMBER"/>
    <property type="match status" value="1"/>
</dbReference>
<dbReference type="GO" id="GO:0008721">
    <property type="term" value="F:D-serine ammonia-lyase activity"/>
    <property type="evidence" value="ECO:0007669"/>
    <property type="project" value="TreeGrafter"/>
</dbReference>
<keyword evidence="7" id="KW-0663">Pyridoxal phosphate</keyword>
<dbReference type="RefSeq" id="WP_005160506.1">
    <property type="nucleotide sequence ID" value="NC_017564.1"/>
</dbReference>
<protein>
    <recommendedName>
        <fullName evidence="6">L-threonine dehydratase catabolic TdcB</fullName>
        <ecNumber evidence="5">4.3.1.17</ecNumber>
    </recommendedName>
    <alternativeName>
        <fullName evidence="10">L-serine dehydratase</fullName>
    </alternativeName>
</protein>
<evidence type="ECO:0000256" key="3">
    <source>
        <dbReference type="ARBA" id="ARBA00010869"/>
    </source>
</evidence>
<evidence type="ECO:0000256" key="2">
    <source>
        <dbReference type="ARBA" id="ARBA00004958"/>
    </source>
</evidence>
<dbReference type="FunFam" id="3.40.50.1100:FF:000007">
    <property type="entry name" value="L-threonine dehydratase catabolic TdcB"/>
    <property type="match status" value="1"/>
</dbReference>
<keyword evidence="8 13" id="KW-0456">Lyase</keyword>
<dbReference type="KEGG" id="yey:Y11_21351"/>
<evidence type="ECO:0000256" key="5">
    <source>
        <dbReference type="ARBA" id="ARBA00012093"/>
    </source>
</evidence>
<evidence type="ECO:0000313" key="14">
    <source>
        <dbReference type="Proteomes" id="UP000008084"/>
    </source>
</evidence>
<dbReference type="GO" id="GO:0018114">
    <property type="term" value="F:threonine racemase activity"/>
    <property type="evidence" value="ECO:0007669"/>
    <property type="project" value="TreeGrafter"/>
</dbReference>
<evidence type="ECO:0000256" key="6">
    <source>
        <dbReference type="ARBA" id="ARBA00022248"/>
    </source>
</evidence>
<name>A0A0H3NLM9_YERE1</name>
<comment type="cofactor">
    <cofactor evidence="1">
        <name>pyridoxal 5'-phosphate</name>
        <dbReference type="ChEBI" id="CHEBI:597326"/>
    </cofactor>
</comment>
<dbReference type="HOGENOM" id="CLU_021152_4_2_6"/>
<dbReference type="GO" id="GO:0005524">
    <property type="term" value="F:ATP binding"/>
    <property type="evidence" value="ECO:0007669"/>
    <property type="project" value="TreeGrafter"/>
</dbReference>
<dbReference type="FunFam" id="3.40.50.1100:FF:000005">
    <property type="entry name" value="Threonine dehydratase catabolic"/>
    <property type="match status" value="1"/>
</dbReference>
<reference evidence="13 14" key="1">
    <citation type="journal article" date="2011" name="J. Bacteriol.">
        <title>Complete genome sequence of Yersinia enterocolitica subsp. palearctica serogroup O:3.</title>
        <authorList>
            <person name="Batzilla J."/>
            <person name="Hoper D."/>
            <person name="Antonenka U."/>
            <person name="Heesemann J."/>
            <person name="Rakin A."/>
        </authorList>
    </citation>
    <scope>NUCLEOTIDE SEQUENCE [LARGE SCALE GENOMIC DNA]</scope>
    <source>
        <strain evidence="14">DSM 13030 / CIP 106945 / Y11</strain>
    </source>
</reference>
<evidence type="ECO:0000256" key="7">
    <source>
        <dbReference type="ARBA" id="ARBA00022898"/>
    </source>
</evidence>
<evidence type="ECO:0000313" key="13">
    <source>
        <dbReference type="EMBL" id="CBY26046.1"/>
    </source>
</evidence>
<dbReference type="PATRIC" id="fig|930944.6.peg.2120"/>
<proteinExistence type="inferred from homology"/>
<dbReference type="InterPro" id="IPR036052">
    <property type="entry name" value="TrpB-like_PALP_sf"/>
</dbReference>
<dbReference type="PANTHER" id="PTHR43050:SF1">
    <property type="entry name" value="SERINE RACEMASE"/>
    <property type="match status" value="1"/>
</dbReference>
<dbReference type="GeneID" id="31410152"/>
<feature type="domain" description="Tryptophan synthase beta chain-like PALP" evidence="12">
    <location>
        <begin position="22"/>
        <end position="307"/>
    </location>
</feature>
<dbReference type="EMBL" id="FR729477">
    <property type="protein sequence ID" value="CBY26046.1"/>
    <property type="molecule type" value="Genomic_DNA"/>
</dbReference>
<comment type="catalytic activity">
    <reaction evidence="11">
        <text>L-serine = pyruvate + NH4(+)</text>
        <dbReference type="Rhea" id="RHEA:19169"/>
        <dbReference type="ChEBI" id="CHEBI:15361"/>
        <dbReference type="ChEBI" id="CHEBI:28938"/>
        <dbReference type="ChEBI" id="CHEBI:33384"/>
        <dbReference type="EC" id="4.3.1.17"/>
    </reaction>
</comment>
<evidence type="ECO:0000256" key="8">
    <source>
        <dbReference type="ARBA" id="ARBA00023239"/>
    </source>
</evidence>
<dbReference type="Pfam" id="PF00291">
    <property type="entry name" value="PALP"/>
    <property type="match status" value="1"/>
</dbReference>
<organism evidence="13 14">
    <name type="scientific">Yersinia enterocolitica subsp. palearctica serotype O:3 (strain DSM 13030 / CIP 106945 / Y11)</name>
    <dbReference type="NCBI Taxonomy" id="930944"/>
    <lineage>
        <taxon>Bacteria</taxon>
        <taxon>Pseudomonadati</taxon>
        <taxon>Pseudomonadota</taxon>
        <taxon>Gammaproteobacteria</taxon>
        <taxon>Enterobacterales</taxon>
        <taxon>Yersiniaceae</taxon>
        <taxon>Yersinia</taxon>
    </lineage>
</organism>
<dbReference type="AlphaFoldDB" id="A0A0H3NLM9"/>
<accession>A0A0H3NLM9</accession>
<comment type="function">
    <text evidence="9">Catalyzes the anaerobic formation of alpha-ketobutyrate and ammonia from threonine in a two-step reaction. The first step involved a dehydration of threonine and a production of enamine intermediates (aminocrotonate), which tautomerizes to its imine form (iminobutyrate). Both intermediates are unstable and short-lived. The second step is the nonenzymatic hydrolysis of the enamine/imine intermediates to form 2-ketobutyrate and free ammonia. In the low water environment of the cell, the second step is accelerated by RidA. TdcB also dehydrates serine to yield pyruvate via analogous enamine/imine intermediates.</text>
</comment>
<dbReference type="InterPro" id="IPR001926">
    <property type="entry name" value="TrpB-like_PALP"/>
</dbReference>
<comment type="pathway">
    <text evidence="2">Amino-acid degradation; L-threonine degradation via propanoate pathway; propanoate from L-threonine: step 1/4.</text>
</comment>
<dbReference type="Gene3D" id="3.40.50.1100">
    <property type="match status" value="2"/>
</dbReference>
<dbReference type="GO" id="GO:0000287">
    <property type="term" value="F:magnesium ion binding"/>
    <property type="evidence" value="ECO:0007669"/>
    <property type="project" value="TreeGrafter"/>
</dbReference>
<dbReference type="CDD" id="cd01562">
    <property type="entry name" value="Thr-dehyd"/>
    <property type="match status" value="1"/>
</dbReference>
<sequence length="322" mass="34164">MAPLAICYDDIVQAHQRITGVALKTPVLTSSTANGQTGAQLFFKCENFQHMGAFKFRGAYNALVKLSPQQQAKGVIAFSSGNHAQAIALSARKLGIRAVIVMPKDSPAVKIAATRSYGGEVVLYDRYLEDREAISNKLAQEQGLTLIPPYDYPDVMAGQGTAAKELFEEVGELDVLLVPLGGGGLLSGCATVAKALYPNCQVIGVEPAAGNDGQQSFRSGKIVKIETPVTIADGAQTAALGHYTFPVIQERVDNILTATDDQLISAMKFFISRMKIVVEPTGCLGAAVAFSGELDLRGKRVGVIISGGNVDLARLAHFIDKP</sequence>
<evidence type="ECO:0000256" key="1">
    <source>
        <dbReference type="ARBA" id="ARBA00001933"/>
    </source>
</evidence>
<evidence type="ECO:0000256" key="4">
    <source>
        <dbReference type="ARBA" id="ARBA00011447"/>
    </source>
</evidence>
<evidence type="ECO:0000256" key="11">
    <source>
        <dbReference type="ARBA" id="ARBA00049406"/>
    </source>
</evidence>
<dbReference type="GO" id="GO:0030378">
    <property type="term" value="F:serine racemase activity"/>
    <property type="evidence" value="ECO:0007669"/>
    <property type="project" value="TreeGrafter"/>
</dbReference>